<evidence type="ECO:0000256" key="3">
    <source>
        <dbReference type="ARBA" id="ARBA00022676"/>
    </source>
</evidence>
<dbReference type="EMBL" id="UYSL01020094">
    <property type="protein sequence ID" value="VDL72705.1"/>
    <property type="molecule type" value="Genomic_DNA"/>
</dbReference>
<dbReference type="EC" id="2.4.1.-" evidence="10"/>
<evidence type="ECO:0000256" key="2">
    <source>
        <dbReference type="ARBA" id="ARBA00008661"/>
    </source>
</evidence>
<dbReference type="GO" id="GO:0006493">
    <property type="term" value="P:protein O-linked glycosylation"/>
    <property type="evidence" value="ECO:0007669"/>
    <property type="project" value="TreeGrafter"/>
</dbReference>
<evidence type="ECO:0000256" key="9">
    <source>
        <dbReference type="ARBA" id="ARBA00023136"/>
    </source>
</evidence>
<evidence type="ECO:0000313" key="11">
    <source>
        <dbReference type="EMBL" id="VDL72705.1"/>
    </source>
</evidence>
<dbReference type="AlphaFoldDB" id="A0A0N4Y0P0"/>
<keyword evidence="4" id="KW-0808">Transferase</keyword>
<protein>
    <recommendedName>
        <fullName evidence="10">Hexosyltransferase</fullName>
        <ecNumber evidence="10">2.4.1.-</ecNumber>
    </recommendedName>
</protein>
<comment type="subcellular location">
    <subcellularLocation>
        <location evidence="1 10">Golgi apparatus membrane</location>
        <topology evidence="1 10">Single-pass type II membrane protein</topology>
    </subcellularLocation>
</comment>
<evidence type="ECO:0000256" key="5">
    <source>
        <dbReference type="ARBA" id="ARBA00022692"/>
    </source>
</evidence>
<keyword evidence="9" id="KW-0472">Membrane</keyword>
<keyword evidence="12" id="KW-1185">Reference proteome</keyword>
<dbReference type="WBParaSite" id="NBR_0000911501-mRNA-1">
    <property type="protein sequence ID" value="NBR_0000911501-mRNA-1"/>
    <property type="gene ID" value="NBR_0000911501"/>
</dbReference>
<dbReference type="Proteomes" id="UP000271162">
    <property type="component" value="Unassembled WGS sequence"/>
</dbReference>
<evidence type="ECO:0000256" key="8">
    <source>
        <dbReference type="ARBA" id="ARBA00023034"/>
    </source>
</evidence>
<dbReference type="GO" id="GO:0000139">
    <property type="term" value="C:Golgi membrane"/>
    <property type="evidence" value="ECO:0007669"/>
    <property type="project" value="UniProtKB-SubCell"/>
</dbReference>
<gene>
    <name evidence="11" type="ORF">NBR_LOCUS9116</name>
</gene>
<accession>A0A0N4Y0P0</accession>
<dbReference type="STRING" id="27835.A0A0N4Y0P0"/>
<evidence type="ECO:0000256" key="7">
    <source>
        <dbReference type="ARBA" id="ARBA00022989"/>
    </source>
</evidence>
<dbReference type="GO" id="GO:0016758">
    <property type="term" value="F:hexosyltransferase activity"/>
    <property type="evidence" value="ECO:0007669"/>
    <property type="project" value="InterPro"/>
</dbReference>
<dbReference type="InterPro" id="IPR002659">
    <property type="entry name" value="Glyco_trans_31"/>
</dbReference>
<keyword evidence="5" id="KW-0812">Transmembrane</keyword>
<proteinExistence type="inferred from homology"/>
<evidence type="ECO:0000313" key="12">
    <source>
        <dbReference type="Proteomes" id="UP000271162"/>
    </source>
</evidence>
<reference evidence="11 12" key="2">
    <citation type="submission" date="2018-11" db="EMBL/GenBank/DDBJ databases">
        <authorList>
            <consortium name="Pathogen Informatics"/>
        </authorList>
    </citation>
    <scope>NUCLEOTIDE SEQUENCE [LARGE SCALE GENOMIC DNA]</scope>
</reference>
<dbReference type="PANTHER" id="PTHR11214">
    <property type="entry name" value="BETA-1,3-N-ACETYLGLUCOSAMINYLTRANSFERASE"/>
    <property type="match status" value="1"/>
</dbReference>
<dbReference type="Pfam" id="PF01762">
    <property type="entry name" value="Galactosyl_T"/>
    <property type="match status" value="1"/>
</dbReference>
<organism evidence="13">
    <name type="scientific">Nippostrongylus brasiliensis</name>
    <name type="common">Rat hookworm</name>
    <dbReference type="NCBI Taxonomy" id="27835"/>
    <lineage>
        <taxon>Eukaryota</taxon>
        <taxon>Metazoa</taxon>
        <taxon>Ecdysozoa</taxon>
        <taxon>Nematoda</taxon>
        <taxon>Chromadorea</taxon>
        <taxon>Rhabditida</taxon>
        <taxon>Rhabditina</taxon>
        <taxon>Rhabditomorpha</taxon>
        <taxon>Strongyloidea</taxon>
        <taxon>Heligmosomidae</taxon>
        <taxon>Nippostrongylus</taxon>
    </lineage>
</organism>
<dbReference type="OMA" id="WYLTHAL"/>
<keyword evidence="7" id="KW-1133">Transmembrane helix</keyword>
<dbReference type="PANTHER" id="PTHR11214:SF364">
    <property type="entry name" value="HEXOSYLTRANSFERASE"/>
    <property type="match status" value="1"/>
</dbReference>
<evidence type="ECO:0000256" key="4">
    <source>
        <dbReference type="ARBA" id="ARBA00022679"/>
    </source>
</evidence>
<keyword evidence="3 10" id="KW-0328">Glycosyltransferase</keyword>
<evidence type="ECO:0000256" key="1">
    <source>
        <dbReference type="ARBA" id="ARBA00004323"/>
    </source>
</evidence>
<sequence>MFVRYACRFGVIAIVLFCTWYSLARNIHHTCDNLPEALYVHPLNARRVFVIGSSAQNTDKYEKEAAKYNDLLQVDTIEHYHNITYKAQAWIQVLTSCTQTPQFIIKLDDDVMVDRTGVEYLVKRYGASKRVLGCRVLQHGTVMDDWYVTRGLLSGSNATILDLSEHYCSTNSDEELDAWIVRKQTDRKPQRTIFAHFRPADRSPSLNLSVDVN</sequence>
<reference evidence="13" key="1">
    <citation type="submission" date="2016-04" db="UniProtKB">
        <authorList>
            <consortium name="WormBaseParasite"/>
        </authorList>
    </citation>
    <scope>IDENTIFICATION</scope>
</reference>
<evidence type="ECO:0000313" key="13">
    <source>
        <dbReference type="WBParaSite" id="NBR_0000911501-mRNA-1"/>
    </source>
</evidence>
<keyword evidence="6" id="KW-0735">Signal-anchor</keyword>
<evidence type="ECO:0000256" key="10">
    <source>
        <dbReference type="RuleBase" id="RU363063"/>
    </source>
</evidence>
<keyword evidence="8 10" id="KW-0333">Golgi apparatus</keyword>
<evidence type="ECO:0000256" key="6">
    <source>
        <dbReference type="ARBA" id="ARBA00022968"/>
    </source>
</evidence>
<name>A0A0N4Y0P0_NIPBR</name>
<comment type="similarity">
    <text evidence="2 10">Belongs to the glycosyltransferase 31 family.</text>
</comment>